<keyword evidence="2" id="KW-1185">Reference proteome</keyword>
<evidence type="ECO:0000313" key="1">
    <source>
        <dbReference type="EMBL" id="CAB1437435.1"/>
    </source>
</evidence>
<protein>
    <submittedName>
        <fullName evidence="1">Uncharacterized protein</fullName>
    </submittedName>
</protein>
<accession>A0A9N7UUP5</accession>
<dbReference type="EMBL" id="CADEAL010002024">
    <property type="protein sequence ID" value="CAB1437435.1"/>
    <property type="molecule type" value="Genomic_DNA"/>
</dbReference>
<dbReference type="AlphaFoldDB" id="A0A9N7UUP5"/>
<evidence type="ECO:0000313" key="2">
    <source>
        <dbReference type="Proteomes" id="UP001153269"/>
    </source>
</evidence>
<sequence>MCWSVLPTLCGSAPAPELDSGVRDALTEPVFDKSAARGLWPRSPAPVLRGSRSFRDRMERRLLYSVCQGEREGGREGGREEGMES</sequence>
<organism evidence="1 2">
    <name type="scientific">Pleuronectes platessa</name>
    <name type="common">European plaice</name>
    <dbReference type="NCBI Taxonomy" id="8262"/>
    <lineage>
        <taxon>Eukaryota</taxon>
        <taxon>Metazoa</taxon>
        <taxon>Chordata</taxon>
        <taxon>Craniata</taxon>
        <taxon>Vertebrata</taxon>
        <taxon>Euteleostomi</taxon>
        <taxon>Actinopterygii</taxon>
        <taxon>Neopterygii</taxon>
        <taxon>Teleostei</taxon>
        <taxon>Neoteleostei</taxon>
        <taxon>Acanthomorphata</taxon>
        <taxon>Carangaria</taxon>
        <taxon>Pleuronectiformes</taxon>
        <taxon>Pleuronectoidei</taxon>
        <taxon>Pleuronectidae</taxon>
        <taxon>Pleuronectes</taxon>
    </lineage>
</organism>
<comment type="caution">
    <text evidence="1">The sequence shown here is derived from an EMBL/GenBank/DDBJ whole genome shotgun (WGS) entry which is preliminary data.</text>
</comment>
<gene>
    <name evidence="1" type="ORF">PLEPLA_LOCUS25417</name>
</gene>
<dbReference type="Proteomes" id="UP001153269">
    <property type="component" value="Unassembled WGS sequence"/>
</dbReference>
<reference evidence="1" key="1">
    <citation type="submission" date="2020-03" db="EMBL/GenBank/DDBJ databases">
        <authorList>
            <person name="Weist P."/>
        </authorList>
    </citation>
    <scope>NUCLEOTIDE SEQUENCE</scope>
</reference>
<proteinExistence type="predicted"/>
<name>A0A9N7UUP5_PLEPL</name>